<dbReference type="EMBL" id="CM027689">
    <property type="protein sequence ID" value="KAG0514694.1"/>
    <property type="molecule type" value="Genomic_DNA"/>
</dbReference>
<dbReference type="PANTHER" id="PTHR48243:SF1">
    <property type="entry name" value="AMINOTRANSFERASE-LIKE PLANT MOBILE DOMAIN-CONTAINING PROTEIN"/>
    <property type="match status" value="1"/>
</dbReference>
<proteinExistence type="predicted"/>
<reference evidence="1" key="1">
    <citation type="journal article" date="2019" name="BMC Genomics">
        <title>A new reference genome for Sorghum bicolor reveals high levels of sequence similarity between sweet and grain genotypes: implications for the genetics of sugar metabolism.</title>
        <authorList>
            <person name="Cooper E.A."/>
            <person name="Brenton Z.W."/>
            <person name="Flinn B.S."/>
            <person name="Jenkins J."/>
            <person name="Shu S."/>
            <person name="Flowers D."/>
            <person name="Luo F."/>
            <person name="Wang Y."/>
            <person name="Xia P."/>
            <person name="Barry K."/>
            <person name="Daum C."/>
            <person name="Lipzen A."/>
            <person name="Yoshinaga Y."/>
            <person name="Schmutz J."/>
            <person name="Saski C."/>
            <person name="Vermerris W."/>
            <person name="Kresovich S."/>
        </authorList>
    </citation>
    <scope>NUCLEOTIDE SEQUENCE</scope>
</reference>
<reference evidence="1" key="2">
    <citation type="submission" date="2020-10" db="EMBL/GenBank/DDBJ databases">
        <authorList>
            <person name="Cooper E.A."/>
            <person name="Brenton Z.W."/>
            <person name="Flinn B.S."/>
            <person name="Jenkins J."/>
            <person name="Shu S."/>
            <person name="Flowers D."/>
            <person name="Luo F."/>
            <person name="Wang Y."/>
            <person name="Xia P."/>
            <person name="Barry K."/>
            <person name="Daum C."/>
            <person name="Lipzen A."/>
            <person name="Yoshinaga Y."/>
            <person name="Schmutz J."/>
            <person name="Saski C."/>
            <person name="Vermerris W."/>
            <person name="Kresovich S."/>
        </authorList>
    </citation>
    <scope>NUCLEOTIDE SEQUENCE</scope>
</reference>
<evidence type="ECO:0000313" key="1">
    <source>
        <dbReference type="EMBL" id="KAG0514694.1"/>
    </source>
</evidence>
<dbReference type="AlphaFoldDB" id="A0A921Q399"/>
<name>A0A921Q399_SORBI</name>
<protein>
    <submittedName>
        <fullName evidence="1">Uncharacterized protein</fullName>
    </submittedName>
</protein>
<organism evidence="1 2">
    <name type="scientific">Sorghum bicolor</name>
    <name type="common">Sorghum</name>
    <name type="synonym">Sorghum vulgare</name>
    <dbReference type="NCBI Taxonomy" id="4558"/>
    <lineage>
        <taxon>Eukaryota</taxon>
        <taxon>Viridiplantae</taxon>
        <taxon>Streptophyta</taxon>
        <taxon>Embryophyta</taxon>
        <taxon>Tracheophyta</taxon>
        <taxon>Spermatophyta</taxon>
        <taxon>Magnoliopsida</taxon>
        <taxon>Liliopsida</taxon>
        <taxon>Poales</taxon>
        <taxon>Poaceae</taxon>
        <taxon>PACMAD clade</taxon>
        <taxon>Panicoideae</taxon>
        <taxon>Andropogonodae</taxon>
        <taxon>Andropogoneae</taxon>
        <taxon>Sorghinae</taxon>
        <taxon>Sorghum</taxon>
    </lineage>
</organism>
<dbReference type="Proteomes" id="UP000807115">
    <property type="component" value="Chromosome 10"/>
</dbReference>
<sequence>MSAKFNVVFNTIGWGGFWMVPELGIEVITQDFLCTLQLTFNGVAFHMFREKCNLTWSILNTTLGCEHNCELDLDHATIGFRKMTFGKQYLWMCMTLFHRTRGNILSDEELKLLYAMVCKIKVSPVKLLVDYWLNSIEYGKPVYFTSFITRIAESTDALEPHTFEYITSARDVLNEDVFININVLKRGPRFGLKMVYSGYTVEVPLPCEKCQLYALRTLTIKLDKESRSQNIVGPRQMTRGMSRAA</sequence>
<comment type="caution">
    <text evidence="1">The sequence shown here is derived from an EMBL/GenBank/DDBJ whole genome shotgun (WGS) entry which is preliminary data.</text>
</comment>
<gene>
    <name evidence="1" type="ORF">BDA96_10G215200</name>
</gene>
<dbReference type="PANTHER" id="PTHR48243">
    <property type="entry name" value="AMINOTRANSFERASE-LIKE PLANT MOBILE DOMAIN-CONTAINING PROTEIN"/>
    <property type="match status" value="1"/>
</dbReference>
<accession>A0A921Q399</accession>
<evidence type="ECO:0000313" key="2">
    <source>
        <dbReference type="Proteomes" id="UP000807115"/>
    </source>
</evidence>